<dbReference type="GO" id="GO:0003700">
    <property type="term" value="F:DNA-binding transcription factor activity"/>
    <property type="evidence" value="ECO:0007669"/>
    <property type="project" value="InterPro"/>
</dbReference>
<sequence length="156" mass="17104">MATDTAETTGRLADQLLRLTKRLRKGHVRRLTPLGITPTQARVLQILAHAEAHAEQPPRMADLAERLDVVPRSVTTLVDALEVAGLARRSQDPANRRVVRVTLTEAGQEVLARLWQARREAAEELLAPLSGDQREALSALLEQLDVARCGVDKGPT</sequence>
<dbReference type="SMART" id="SM00347">
    <property type="entry name" value="HTH_MARR"/>
    <property type="match status" value="1"/>
</dbReference>
<dbReference type="GO" id="GO:0006950">
    <property type="term" value="P:response to stress"/>
    <property type="evidence" value="ECO:0007669"/>
    <property type="project" value="TreeGrafter"/>
</dbReference>
<dbReference type="InterPro" id="IPR039422">
    <property type="entry name" value="MarR/SlyA-like"/>
</dbReference>
<dbReference type="EMBL" id="SUMC01000044">
    <property type="protein sequence ID" value="TKA04943.1"/>
    <property type="molecule type" value="Genomic_DNA"/>
</dbReference>
<gene>
    <name evidence="2" type="ORF">FCI23_33670</name>
</gene>
<name>A0A4U0S8M8_9ACTN</name>
<dbReference type="OrthoDB" id="9815567at2"/>
<comment type="caution">
    <text evidence="2">The sequence shown here is derived from an EMBL/GenBank/DDBJ whole genome shotgun (WGS) entry which is preliminary data.</text>
</comment>
<dbReference type="PRINTS" id="PR00598">
    <property type="entry name" value="HTHMARR"/>
</dbReference>
<dbReference type="PROSITE" id="PS50995">
    <property type="entry name" value="HTH_MARR_2"/>
    <property type="match status" value="1"/>
</dbReference>
<dbReference type="InterPro" id="IPR036388">
    <property type="entry name" value="WH-like_DNA-bd_sf"/>
</dbReference>
<keyword evidence="3" id="KW-1185">Reference proteome</keyword>
<dbReference type="Gene3D" id="1.10.10.10">
    <property type="entry name" value="Winged helix-like DNA-binding domain superfamily/Winged helix DNA-binding domain"/>
    <property type="match status" value="1"/>
</dbReference>
<evidence type="ECO:0000313" key="2">
    <source>
        <dbReference type="EMBL" id="TKA04943.1"/>
    </source>
</evidence>
<organism evidence="2 3">
    <name type="scientific">Actinacidiphila oryziradicis</name>
    <dbReference type="NCBI Taxonomy" id="2571141"/>
    <lineage>
        <taxon>Bacteria</taxon>
        <taxon>Bacillati</taxon>
        <taxon>Actinomycetota</taxon>
        <taxon>Actinomycetes</taxon>
        <taxon>Kitasatosporales</taxon>
        <taxon>Streptomycetaceae</taxon>
        <taxon>Actinacidiphila</taxon>
    </lineage>
</organism>
<evidence type="ECO:0000259" key="1">
    <source>
        <dbReference type="PROSITE" id="PS50995"/>
    </source>
</evidence>
<dbReference type="Pfam" id="PF01047">
    <property type="entry name" value="MarR"/>
    <property type="match status" value="1"/>
</dbReference>
<reference evidence="2 3" key="1">
    <citation type="submission" date="2019-04" db="EMBL/GenBank/DDBJ databases">
        <title>Streptomyces oryziradicis sp. nov., a novel actinomycete isolated from rhizosphere soil of rice (Oryza sativa L.).</title>
        <authorList>
            <person name="Li C."/>
        </authorList>
    </citation>
    <scope>NUCLEOTIDE SEQUENCE [LARGE SCALE GENOMIC DNA]</scope>
    <source>
        <strain evidence="2 3">NEAU-C40</strain>
    </source>
</reference>
<dbReference type="Proteomes" id="UP000305778">
    <property type="component" value="Unassembled WGS sequence"/>
</dbReference>
<dbReference type="PANTHER" id="PTHR33164:SF103">
    <property type="entry name" value="REGULATORY PROTEIN MARR"/>
    <property type="match status" value="1"/>
</dbReference>
<evidence type="ECO:0000313" key="3">
    <source>
        <dbReference type="Proteomes" id="UP000305778"/>
    </source>
</evidence>
<dbReference type="PANTHER" id="PTHR33164">
    <property type="entry name" value="TRANSCRIPTIONAL REGULATOR, MARR FAMILY"/>
    <property type="match status" value="1"/>
</dbReference>
<proteinExistence type="predicted"/>
<feature type="domain" description="HTH marR-type" evidence="1">
    <location>
        <begin position="9"/>
        <end position="146"/>
    </location>
</feature>
<dbReference type="InterPro" id="IPR000835">
    <property type="entry name" value="HTH_MarR-typ"/>
</dbReference>
<dbReference type="AlphaFoldDB" id="A0A4U0S8M8"/>
<dbReference type="InterPro" id="IPR036390">
    <property type="entry name" value="WH_DNA-bd_sf"/>
</dbReference>
<dbReference type="SUPFAM" id="SSF46785">
    <property type="entry name" value="Winged helix' DNA-binding domain"/>
    <property type="match status" value="1"/>
</dbReference>
<protein>
    <submittedName>
        <fullName evidence="2">MarR family transcriptional regulator</fullName>
    </submittedName>
</protein>
<dbReference type="RefSeq" id="WP_136727889.1">
    <property type="nucleotide sequence ID" value="NZ_JAOPYF010000199.1"/>
</dbReference>
<accession>A0A4U0S8M8</accession>